<sequence length="67" mass="6976">MSNAHETSRNPAPTADSTQLDAGRRAVLDKLGRLAVYTPPTMMALMLSKRASAASCGGPLQPPCPPV</sequence>
<proteinExistence type="predicted"/>
<dbReference type="STRING" id="768671.ThimaDRAFT_4887"/>
<dbReference type="Proteomes" id="UP000005459">
    <property type="component" value="Unassembled WGS sequence"/>
</dbReference>
<feature type="region of interest" description="Disordered" evidence="1">
    <location>
        <begin position="1"/>
        <end position="24"/>
    </location>
</feature>
<evidence type="ECO:0000256" key="1">
    <source>
        <dbReference type="SAM" id="MobiDB-lite"/>
    </source>
</evidence>
<feature type="compositionally biased region" description="Polar residues" evidence="1">
    <location>
        <begin position="1"/>
        <end position="20"/>
    </location>
</feature>
<keyword evidence="3" id="KW-1185">Reference proteome</keyword>
<gene>
    <name evidence="2" type="ORF">ThimaDRAFT_4887</name>
</gene>
<reference evidence="2 3" key="1">
    <citation type="submission" date="2011-06" db="EMBL/GenBank/DDBJ databases">
        <title>The draft genome of Thiocapsa marina 5811.</title>
        <authorList>
            <consortium name="US DOE Joint Genome Institute (JGI-PGF)"/>
            <person name="Lucas S."/>
            <person name="Han J."/>
            <person name="Cheng J.-F."/>
            <person name="Goodwin L."/>
            <person name="Pitluck S."/>
            <person name="Peters L."/>
            <person name="Land M.L."/>
            <person name="Hauser L."/>
            <person name="Vogl K."/>
            <person name="Liu Z."/>
            <person name="Imhoff J."/>
            <person name="Thiel V."/>
            <person name="Frigaard N.-U."/>
            <person name="Bryant D."/>
            <person name="Woyke T.J."/>
        </authorList>
    </citation>
    <scope>NUCLEOTIDE SEQUENCE [LARGE SCALE GENOMIC DNA]</scope>
    <source>
        <strain evidence="2 3">5811</strain>
    </source>
</reference>
<protein>
    <submittedName>
        <fullName evidence="2">Uncharacterized protein</fullName>
    </submittedName>
</protein>
<name>F9UIY4_9GAMM</name>
<dbReference type="EMBL" id="AFWV01000040">
    <property type="protein sequence ID" value="EGV15833.1"/>
    <property type="molecule type" value="Genomic_DNA"/>
</dbReference>
<evidence type="ECO:0000313" key="3">
    <source>
        <dbReference type="Proteomes" id="UP000005459"/>
    </source>
</evidence>
<dbReference type="AlphaFoldDB" id="F9UIY4"/>
<evidence type="ECO:0000313" key="2">
    <source>
        <dbReference type="EMBL" id="EGV15833.1"/>
    </source>
</evidence>
<organism evidence="2 3">
    <name type="scientific">Thiocapsa marina 5811</name>
    <dbReference type="NCBI Taxonomy" id="768671"/>
    <lineage>
        <taxon>Bacteria</taxon>
        <taxon>Pseudomonadati</taxon>
        <taxon>Pseudomonadota</taxon>
        <taxon>Gammaproteobacteria</taxon>
        <taxon>Chromatiales</taxon>
        <taxon>Chromatiaceae</taxon>
        <taxon>Thiocapsa</taxon>
    </lineage>
</organism>
<accession>F9UIY4</accession>